<dbReference type="InterPro" id="IPR036513">
    <property type="entry name" value="STAS_dom_sf"/>
</dbReference>
<dbReference type="PANTHER" id="PTHR33745">
    <property type="entry name" value="RSBT ANTAGONIST PROTEIN RSBS-RELATED"/>
    <property type="match status" value="1"/>
</dbReference>
<dbReference type="AlphaFoldDB" id="A0A7H8Q964"/>
<protein>
    <submittedName>
        <fullName evidence="2">GAF domain-containing protein</fullName>
    </submittedName>
</protein>
<dbReference type="Pfam" id="PF13185">
    <property type="entry name" value="GAF_2"/>
    <property type="match status" value="1"/>
</dbReference>
<dbReference type="SUPFAM" id="SSF52091">
    <property type="entry name" value="SpoIIaa-like"/>
    <property type="match status" value="1"/>
</dbReference>
<dbReference type="InterPro" id="IPR051932">
    <property type="entry name" value="Bact_StressResp_Reg"/>
</dbReference>
<dbReference type="Gene3D" id="3.30.750.24">
    <property type="entry name" value="STAS domain"/>
    <property type="match status" value="1"/>
</dbReference>
<sequence length="290" mass="31482">MSLKETKKAGSFKNFDDAADHILHLLSKQLKINTLFIAKNDGQTNEIVKAVNAKEELVTAGSASPLGQTFCSLSINHGQEPLIIEDISHNDLSSKLDIAPRFGNGSFIGIPILYECGEVYGTICGIDQVPFEFKEEHQEAFATMSSLLTYVLELAKANEQIESLSSPLVPVTRGVAILPVIGEVTAGRAQTIINHVLEKCSEAELDYLIIDVSGVSQINSVVGEYLLKLVSVLKIIGITPVVTGIQPFMALKVPHFAEALKGVMIQANLEMALKELGFVLMKECNEKSSR</sequence>
<proteinExistence type="predicted"/>
<organism evidence="2 3">
    <name type="scientific">Planococcus glaciei</name>
    <dbReference type="NCBI Taxonomy" id="459472"/>
    <lineage>
        <taxon>Bacteria</taxon>
        <taxon>Bacillati</taxon>
        <taxon>Bacillota</taxon>
        <taxon>Bacilli</taxon>
        <taxon>Bacillales</taxon>
        <taxon>Caryophanaceae</taxon>
        <taxon>Planococcus</taxon>
    </lineage>
</organism>
<dbReference type="Proteomes" id="UP000509222">
    <property type="component" value="Chromosome"/>
</dbReference>
<dbReference type="InterPro" id="IPR002645">
    <property type="entry name" value="STAS_dom"/>
</dbReference>
<dbReference type="PANTHER" id="PTHR33745:SF8">
    <property type="entry name" value="BLUE-LIGHT PHOTORECEPTOR"/>
    <property type="match status" value="1"/>
</dbReference>
<evidence type="ECO:0000313" key="3">
    <source>
        <dbReference type="Proteomes" id="UP000509222"/>
    </source>
</evidence>
<dbReference type="PROSITE" id="PS50801">
    <property type="entry name" value="STAS"/>
    <property type="match status" value="1"/>
</dbReference>
<dbReference type="SUPFAM" id="SSF55781">
    <property type="entry name" value="GAF domain-like"/>
    <property type="match status" value="1"/>
</dbReference>
<keyword evidence="3" id="KW-1185">Reference proteome</keyword>
<dbReference type="EMBL" id="CP051177">
    <property type="protein sequence ID" value="QKX50554.1"/>
    <property type="molecule type" value="Genomic_DNA"/>
</dbReference>
<dbReference type="InterPro" id="IPR003018">
    <property type="entry name" value="GAF"/>
</dbReference>
<dbReference type="Pfam" id="PF01740">
    <property type="entry name" value="STAS"/>
    <property type="match status" value="1"/>
</dbReference>
<reference evidence="3" key="1">
    <citation type="submission" date="2020-06" db="EMBL/GenBank/DDBJ databases">
        <title>Isolation of Planomicrobium glaciei.</title>
        <authorList>
            <person name="Malisova L."/>
            <person name="Safrankova R."/>
            <person name="Jakubu V."/>
            <person name="Spanelova P."/>
        </authorList>
    </citation>
    <scope>NUCLEOTIDE SEQUENCE [LARGE SCALE GENOMIC DNA]</scope>
    <source>
        <strain evidence="3">NRL-ATB46093</strain>
    </source>
</reference>
<evidence type="ECO:0000259" key="1">
    <source>
        <dbReference type="PROSITE" id="PS50801"/>
    </source>
</evidence>
<name>A0A7H8Q964_9BACL</name>
<evidence type="ECO:0000313" key="2">
    <source>
        <dbReference type="EMBL" id="QKX50554.1"/>
    </source>
</evidence>
<dbReference type="SMART" id="SM00065">
    <property type="entry name" value="GAF"/>
    <property type="match status" value="1"/>
</dbReference>
<dbReference type="InterPro" id="IPR029016">
    <property type="entry name" value="GAF-like_dom_sf"/>
</dbReference>
<accession>A0A7H8Q964</accession>
<dbReference type="CDD" id="cd07041">
    <property type="entry name" value="STAS_RsbR_RsbS_like"/>
    <property type="match status" value="1"/>
</dbReference>
<dbReference type="RefSeq" id="WP_176294376.1">
    <property type="nucleotide sequence ID" value="NZ_CP051177.1"/>
</dbReference>
<feature type="domain" description="STAS" evidence="1">
    <location>
        <begin position="165"/>
        <end position="276"/>
    </location>
</feature>
<gene>
    <name evidence="2" type="ORF">HF394_08160</name>
</gene>
<dbReference type="Gene3D" id="3.30.450.40">
    <property type="match status" value="1"/>
</dbReference>